<protein>
    <recommendedName>
        <fullName evidence="6">Aromatic amino acid beta-eliminating lyase/threonine aldolase domain-containing protein</fullName>
    </recommendedName>
</protein>
<dbReference type="GO" id="GO:0005829">
    <property type="term" value="C:cytosol"/>
    <property type="evidence" value="ECO:0007669"/>
    <property type="project" value="TreeGrafter"/>
</dbReference>
<dbReference type="InterPro" id="IPR001597">
    <property type="entry name" value="ArAA_b-elim_lyase/Thr_aldolase"/>
</dbReference>
<evidence type="ECO:0000256" key="5">
    <source>
        <dbReference type="PIRSR" id="PIRSR017617-1"/>
    </source>
</evidence>
<proteinExistence type="inferred from homology"/>
<dbReference type="GO" id="GO:0008732">
    <property type="term" value="F:L-allo-threonine aldolase activity"/>
    <property type="evidence" value="ECO:0007669"/>
    <property type="project" value="TreeGrafter"/>
</dbReference>
<keyword evidence="4" id="KW-0456">Lyase</keyword>
<dbReference type="InterPro" id="IPR015421">
    <property type="entry name" value="PyrdxlP-dep_Trfase_major"/>
</dbReference>
<dbReference type="InterPro" id="IPR023603">
    <property type="entry name" value="Low_specificity_L-TA-like"/>
</dbReference>
<keyword evidence="8" id="KW-1185">Reference proteome</keyword>
<comment type="similarity">
    <text evidence="2">Belongs to the threonine aldolase family.</text>
</comment>
<reference evidence="8" key="1">
    <citation type="journal article" date="2013" name="Genome Biol.">
        <title>Draft genome of the mountain pine beetle, Dendroctonus ponderosae Hopkins, a major forest pest.</title>
        <authorList>
            <person name="Keeling C.I."/>
            <person name="Yuen M.M."/>
            <person name="Liao N.Y."/>
            <person name="Docking T.R."/>
            <person name="Chan S.K."/>
            <person name="Taylor G.A."/>
            <person name="Palmquist D.L."/>
            <person name="Jackman S.D."/>
            <person name="Nguyen A."/>
            <person name="Li M."/>
            <person name="Henderson H."/>
            <person name="Janes J.K."/>
            <person name="Zhao Y."/>
            <person name="Pandoh P."/>
            <person name="Moore R."/>
            <person name="Sperling F.A."/>
            <person name="Huber D.P."/>
            <person name="Birol I."/>
            <person name="Jones S.J."/>
            <person name="Bohlmann J."/>
        </authorList>
    </citation>
    <scope>NUCLEOTIDE SEQUENCE</scope>
</reference>
<feature type="domain" description="Aromatic amino acid beta-eliminating lyase/threonine aldolase" evidence="6">
    <location>
        <begin position="19"/>
        <end position="305"/>
    </location>
</feature>
<dbReference type="Pfam" id="PF01212">
    <property type="entry name" value="Beta_elim_lyase"/>
    <property type="match status" value="1"/>
</dbReference>
<dbReference type="Proteomes" id="UP000019118">
    <property type="component" value="Unassembled WGS sequence"/>
</dbReference>
<reference evidence="7" key="2">
    <citation type="submission" date="2024-08" db="UniProtKB">
        <authorList>
            <consortium name="EnsemblMetazoa"/>
        </authorList>
    </citation>
    <scope>IDENTIFICATION</scope>
</reference>
<dbReference type="PIRSF" id="PIRSF017617">
    <property type="entry name" value="Thr_aldolase"/>
    <property type="match status" value="1"/>
</dbReference>
<evidence type="ECO:0000256" key="1">
    <source>
        <dbReference type="ARBA" id="ARBA00001933"/>
    </source>
</evidence>
<comment type="cofactor">
    <cofactor evidence="1">
        <name>pyridoxal 5'-phosphate</name>
        <dbReference type="ChEBI" id="CHEBI:597326"/>
    </cofactor>
</comment>
<evidence type="ECO:0000256" key="2">
    <source>
        <dbReference type="ARBA" id="ARBA00006966"/>
    </source>
</evidence>
<dbReference type="KEGG" id="dpa:109545346"/>
<dbReference type="Gene3D" id="3.40.640.10">
    <property type="entry name" value="Type I PLP-dependent aspartate aminotransferase-like (Major domain)"/>
    <property type="match status" value="1"/>
</dbReference>
<feature type="modified residue" description="N6-(pyridoxal phosphate)lysine" evidence="5">
    <location>
        <position position="218"/>
    </location>
</feature>
<evidence type="ECO:0000313" key="7">
    <source>
        <dbReference type="EnsemblMetazoa" id="XP_019771553.1"/>
    </source>
</evidence>
<dbReference type="Gene3D" id="3.90.1150.10">
    <property type="entry name" value="Aspartate Aminotransferase, domain 1"/>
    <property type="match status" value="1"/>
</dbReference>
<accession>A0AAR5QEB3</accession>
<dbReference type="GeneID" id="109545346"/>
<dbReference type="GO" id="GO:0006545">
    <property type="term" value="P:glycine biosynthetic process"/>
    <property type="evidence" value="ECO:0007669"/>
    <property type="project" value="TreeGrafter"/>
</dbReference>
<evidence type="ECO:0000256" key="4">
    <source>
        <dbReference type="ARBA" id="ARBA00023239"/>
    </source>
</evidence>
<dbReference type="SUPFAM" id="SSF53383">
    <property type="entry name" value="PLP-dependent transferases"/>
    <property type="match status" value="1"/>
</dbReference>
<keyword evidence="3" id="KW-0663">Pyridoxal phosphate</keyword>
<dbReference type="InterPro" id="IPR015424">
    <property type="entry name" value="PyrdxlP-dep_Trfase"/>
</dbReference>
<name>A0AAR5QEB3_DENPD</name>
<evidence type="ECO:0000256" key="3">
    <source>
        <dbReference type="ARBA" id="ARBA00022898"/>
    </source>
</evidence>
<dbReference type="GO" id="GO:0006567">
    <property type="term" value="P:L-threonine catabolic process"/>
    <property type="evidence" value="ECO:0007669"/>
    <property type="project" value="TreeGrafter"/>
</dbReference>
<dbReference type="FunFam" id="3.40.640.10:FF:000030">
    <property type="entry name" value="Low-specificity L-threonine aldolase"/>
    <property type="match status" value="1"/>
</dbReference>
<dbReference type="NCBIfam" id="NF041359">
    <property type="entry name" value="GntG_guanitoxin"/>
    <property type="match status" value="1"/>
</dbReference>
<evidence type="ECO:0000313" key="8">
    <source>
        <dbReference type="Proteomes" id="UP000019118"/>
    </source>
</evidence>
<dbReference type="PANTHER" id="PTHR48097">
    <property type="entry name" value="L-THREONINE ALDOLASE-RELATED"/>
    <property type="match status" value="1"/>
</dbReference>
<dbReference type="AlphaFoldDB" id="A0AAR5QEB3"/>
<dbReference type="CDD" id="cd06502">
    <property type="entry name" value="TA_like"/>
    <property type="match status" value="1"/>
</dbReference>
<sequence length="404" mass="44681">MYEKINIDLMNNSGIRIVDLRSDTVSRPTPEMREAMYRAAVGDDVYGEDPTVAELETRAAELLDKEQAVFVASGTMANLIAIMVHCNQRGSEIISGDHGHTFKFEQGGTAQIAGVHTAVIKNNEDGTFSIDDLRKKIRKNPDFHEPISSLIIVENTHNLCGGKVLPLEWLEKVQNVAQEHNLPVHMDGARMMNAAVYLKVPPSRIVKDVDSVCFCLSKGLGCPVGAILAGTSEFIAKARRVRKAIGGGWRQAGIIAAAGLVAFDSMIDRLQEDHNHAYQIAKGIAGLNSRYFQVNLSEIHTNIVIMNLDPKISPKFAQKRLFTVYATDPVKVSVQCSARDDWIRFVTCWEVSDEATKMAMEKIVFVLTEIEREIQDPGCGTQKLDLAYLQTQAAIEAQNKKSKL</sequence>
<organism evidence="7 8">
    <name type="scientific">Dendroctonus ponderosae</name>
    <name type="common">Mountain pine beetle</name>
    <dbReference type="NCBI Taxonomy" id="77166"/>
    <lineage>
        <taxon>Eukaryota</taxon>
        <taxon>Metazoa</taxon>
        <taxon>Ecdysozoa</taxon>
        <taxon>Arthropoda</taxon>
        <taxon>Hexapoda</taxon>
        <taxon>Insecta</taxon>
        <taxon>Pterygota</taxon>
        <taxon>Neoptera</taxon>
        <taxon>Endopterygota</taxon>
        <taxon>Coleoptera</taxon>
        <taxon>Polyphaga</taxon>
        <taxon>Cucujiformia</taxon>
        <taxon>Curculionidae</taxon>
        <taxon>Scolytinae</taxon>
        <taxon>Dendroctonus</taxon>
    </lineage>
</organism>
<dbReference type="PANTHER" id="PTHR48097:SF9">
    <property type="entry name" value="L-THREONINE ALDOLASE"/>
    <property type="match status" value="1"/>
</dbReference>
<dbReference type="EnsemblMetazoa" id="XM_019915994.1">
    <property type="protein sequence ID" value="XP_019771553.1"/>
    <property type="gene ID" value="LOC109545346"/>
</dbReference>
<evidence type="ECO:0000259" key="6">
    <source>
        <dbReference type="Pfam" id="PF01212"/>
    </source>
</evidence>
<dbReference type="InterPro" id="IPR015422">
    <property type="entry name" value="PyrdxlP-dep_Trfase_small"/>
</dbReference>